<evidence type="ECO:0000259" key="11">
    <source>
        <dbReference type="PROSITE" id="PS50090"/>
    </source>
</evidence>
<feature type="region of interest" description="Disordered" evidence="10">
    <location>
        <begin position="436"/>
        <end position="455"/>
    </location>
</feature>
<keyword evidence="2" id="KW-0479">Metal-binding</keyword>
<evidence type="ECO:0000256" key="10">
    <source>
        <dbReference type="SAM" id="MobiDB-lite"/>
    </source>
</evidence>
<dbReference type="InterPro" id="IPR055141">
    <property type="entry name" value="TADA2A_B-like_dom"/>
</dbReference>
<dbReference type="FunFam" id="3.30.60.90:FF:000008">
    <property type="entry name" value="Transcriptional adapter 2"/>
    <property type="match status" value="1"/>
</dbReference>
<dbReference type="PROSITE" id="PS01357">
    <property type="entry name" value="ZF_ZZ_1"/>
    <property type="match status" value="1"/>
</dbReference>
<dbReference type="GO" id="GO:0003713">
    <property type="term" value="F:transcription coactivator activity"/>
    <property type="evidence" value="ECO:0007669"/>
    <property type="project" value="InterPro"/>
</dbReference>
<dbReference type="SUPFAM" id="SSF46689">
    <property type="entry name" value="Homeodomain-like"/>
    <property type="match status" value="2"/>
</dbReference>
<dbReference type="GO" id="GO:0006338">
    <property type="term" value="P:chromatin remodeling"/>
    <property type="evidence" value="ECO:0007669"/>
    <property type="project" value="TreeGrafter"/>
</dbReference>
<protein>
    <recommendedName>
        <fullName evidence="8">Transcriptional adapter 2</fullName>
    </recommendedName>
</protein>
<dbReference type="Pfam" id="PF04433">
    <property type="entry name" value="SWIRM"/>
    <property type="match status" value="1"/>
</dbReference>
<evidence type="ECO:0000259" key="14">
    <source>
        <dbReference type="PROSITE" id="PS51293"/>
    </source>
</evidence>
<dbReference type="InterPro" id="IPR000433">
    <property type="entry name" value="Znf_ZZ"/>
</dbReference>
<keyword evidence="7 8" id="KW-0539">Nucleus</keyword>
<dbReference type="SMART" id="SM00717">
    <property type="entry name" value="SANT"/>
    <property type="match status" value="1"/>
</dbReference>
<evidence type="ECO:0000313" key="16">
    <source>
        <dbReference type="Proteomes" id="UP000886523"/>
    </source>
</evidence>
<dbReference type="InterPro" id="IPR041983">
    <property type="entry name" value="ADA2-like_ZZ"/>
</dbReference>
<dbReference type="InterPro" id="IPR043145">
    <property type="entry name" value="Znf_ZZ_sf"/>
</dbReference>
<dbReference type="SUPFAM" id="SSF57850">
    <property type="entry name" value="RING/U-box"/>
    <property type="match status" value="1"/>
</dbReference>
<dbReference type="GO" id="GO:0008270">
    <property type="term" value="F:zinc ion binding"/>
    <property type="evidence" value="ECO:0007669"/>
    <property type="project" value="UniProtKB-KW"/>
</dbReference>
<dbReference type="PIRSF" id="PIRSF025024">
    <property type="entry name" value="Transcriptional_adaptor_2"/>
    <property type="match status" value="1"/>
</dbReference>
<evidence type="ECO:0000256" key="5">
    <source>
        <dbReference type="ARBA" id="ARBA00023015"/>
    </source>
</evidence>
<reference evidence="15" key="1">
    <citation type="journal article" date="2020" name="Nat. Commun.">
        <title>Large-scale genome sequencing of mycorrhizal fungi provides insights into the early evolution of symbiotic traits.</title>
        <authorList>
            <person name="Miyauchi S."/>
            <person name="Kiss E."/>
            <person name="Kuo A."/>
            <person name="Drula E."/>
            <person name="Kohler A."/>
            <person name="Sanchez-Garcia M."/>
            <person name="Morin E."/>
            <person name="Andreopoulos B."/>
            <person name="Barry K.W."/>
            <person name="Bonito G."/>
            <person name="Buee M."/>
            <person name="Carver A."/>
            <person name="Chen C."/>
            <person name="Cichocki N."/>
            <person name="Clum A."/>
            <person name="Culley D."/>
            <person name="Crous P.W."/>
            <person name="Fauchery L."/>
            <person name="Girlanda M."/>
            <person name="Hayes R.D."/>
            <person name="Keri Z."/>
            <person name="LaButti K."/>
            <person name="Lipzen A."/>
            <person name="Lombard V."/>
            <person name="Magnuson J."/>
            <person name="Maillard F."/>
            <person name="Murat C."/>
            <person name="Nolan M."/>
            <person name="Ohm R.A."/>
            <person name="Pangilinan J."/>
            <person name="Pereira M.F."/>
            <person name="Perotto S."/>
            <person name="Peter M."/>
            <person name="Pfister S."/>
            <person name="Riley R."/>
            <person name="Sitrit Y."/>
            <person name="Stielow J.B."/>
            <person name="Szollosi G."/>
            <person name="Zifcakova L."/>
            <person name="Stursova M."/>
            <person name="Spatafora J.W."/>
            <person name="Tedersoo L."/>
            <person name="Vaario L.M."/>
            <person name="Yamada A."/>
            <person name="Yan M."/>
            <person name="Wang P."/>
            <person name="Xu J."/>
            <person name="Bruns T."/>
            <person name="Baldrian P."/>
            <person name="Vilgalys R."/>
            <person name="Dunand C."/>
            <person name="Henrissat B."/>
            <person name="Grigoriev I.V."/>
            <person name="Hibbett D."/>
            <person name="Nagy L.G."/>
            <person name="Martin F.M."/>
        </authorList>
    </citation>
    <scope>NUCLEOTIDE SEQUENCE</scope>
    <source>
        <strain evidence="15">UP504</strain>
    </source>
</reference>
<feature type="domain" description="Myb-like" evidence="11">
    <location>
        <begin position="90"/>
        <end position="133"/>
    </location>
</feature>
<sequence>MTVTHRKAPADSTIQVAATVVTEPGVLYQCDSCDSDITHTIRIKCAAQGCEEVDLCPSCFCSGKEVGQHKAWHGYRVVERHSYPIFTVDWGADEELLLIEGLILNGLGNWAAAAEHIGTRTAEEAETHYREVYQNSPNWPLPRLDLKFDVDPEIFHSQKKERIATMRSTALELANSTSIPKPALTSGPTNHEVQGFMPGRLEFETEVENEAEEQVKDLEFGLVLEYGGDQQPVPDPPPVPDASASDADGKKDDEADASADTTLGENEESGPTPYVPDPVETHDSMTLKLTLLDIYYEKLDRRAEAKAFIFDRGMLEYKKWQAVEKKRSKEDRDMINKHKPFAKLQTAPDFEQFINGVMQESALRARIVELQEYRRQGITTFADAEKYVKEKRLARNATYRDTSVDRGLHHHRPNGRLSSVPPSQDSQSQIFDSQPIQPAPLESNAKPHTTGRRIPAPLNLANAASLHLLTPAEQALCSTMRILPKPYLIIKETLVSEFAKRGGNLRRRDARDLIKIDVNKTSRIWDFLEAENLLVVKNPSTTTGTNANANTTS</sequence>
<dbReference type="GO" id="GO:0003682">
    <property type="term" value="F:chromatin binding"/>
    <property type="evidence" value="ECO:0007669"/>
    <property type="project" value="TreeGrafter"/>
</dbReference>
<dbReference type="FunFam" id="1.10.10.10:FF:000087">
    <property type="entry name" value="Transcriptional adapter 2"/>
    <property type="match status" value="1"/>
</dbReference>
<dbReference type="InterPro" id="IPR016827">
    <property type="entry name" value="Ada2/TADA2"/>
</dbReference>
<dbReference type="Proteomes" id="UP000886523">
    <property type="component" value="Unassembled WGS sequence"/>
</dbReference>
<organism evidence="15 16">
    <name type="scientific">Hydnum rufescens UP504</name>
    <dbReference type="NCBI Taxonomy" id="1448309"/>
    <lineage>
        <taxon>Eukaryota</taxon>
        <taxon>Fungi</taxon>
        <taxon>Dikarya</taxon>
        <taxon>Basidiomycota</taxon>
        <taxon>Agaricomycotina</taxon>
        <taxon>Agaricomycetes</taxon>
        <taxon>Cantharellales</taxon>
        <taxon>Hydnaceae</taxon>
        <taxon>Hydnum</taxon>
    </lineage>
</organism>
<feature type="domain" description="ZZ-type" evidence="12">
    <location>
        <begin position="25"/>
        <end position="83"/>
    </location>
</feature>
<name>A0A9P6E1B0_9AGAM</name>
<dbReference type="InterPro" id="IPR001005">
    <property type="entry name" value="SANT/Myb"/>
</dbReference>
<evidence type="ECO:0000256" key="8">
    <source>
        <dbReference type="PIRNR" id="PIRNR025024"/>
    </source>
</evidence>
<dbReference type="PROSITE" id="PS50135">
    <property type="entry name" value="ZF_ZZ_2"/>
    <property type="match status" value="1"/>
</dbReference>
<dbReference type="CDD" id="cd02335">
    <property type="entry name" value="ZZ_ADA2"/>
    <property type="match status" value="1"/>
</dbReference>
<feature type="region of interest" description="Disordered" evidence="10">
    <location>
        <begin position="398"/>
        <end position="431"/>
    </location>
</feature>
<dbReference type="EMBL" id="MU128919">
    <property type="protein sequence ID" value="KAF9519189.1"/>
    <property type="molecule type" value="Genomic_DNA"/>
</dbReference>
<dbReference type="Pfam" id="PF00249">
    <property type="entry name" value="Myb_DNA-binding"/>
    <property type="match status" value="1"/>
</dbReference>
<dbReference type="GO" id="GO:0006357">
    <property type="term" value="P:regulation of transcription by RNA polymerase II"/>
    <property type="evidence" value="ECO:0007669"/>
    <property type="project" value="InterPro"/>
</dbReference>
<evidence type="ECO:0000256" key="2">
    <source>
        <dbReference type="ARBA" id="ARBA00022723"/>
    </source>
</evidence>
<dbReference type="OrthoDB" id="270417at2759"/>
<dbReference type="Pfam" id="PF25299">
    <property type="entry name" value="ZZ_ADA2"/>
    <property type="match status" value="1"/>
</dbReference>
<dbReference type="Pfam" id="PF22941">
    <property type="entry name" value="TADA2A-like_3rd"/>
    <property type="match status" value="2"/>
</dbReference>
<evidence type="ECO:0000256" key="4">
    <source>
        <dbReference type="ARBA" id="ARBA00022833"/>
    </source>
</evidence>
<dbReference type="PANTHER" id="PTHR12374">
    <property type="entry name" value="TRANSCRIPTIONAL ADAPTOR 2 ADA2 -RELATED"/>
    <property type="match status" value="1"/>
</dbReference>
<dbReference type="AlphaFoldDB" id="A0A9P6E1B0"/>
<keyword evidence="3 9" id="KW-0863">Zinc-finger</keyword>
<proteinExistence type="predicted"/>
<keyword evidence="16" id="KW-1185">Reference proteome</keyword>
<gene>
    <name evidence="15" type="ORF">BS47DRAFT_1379461</name>
</gene>
<dbReference type="SMART" id="SM00291">
    <property type="entry name" value="ZnF_ZZ"/>
    <property type="match status" value="1"/>
</dbReference>
<dbReference type="InterPro" id="IPR017884">
    <property type="entry name" value="SANT_dom"/>
</dbReference>
<evidence type="ECO:0000256" key="6">
    <source>
        <dbReference type="ARBA" id="ARBA00023163"/>
    </source>
</evidence>
<dbReference type="GO" id="GO:0005634">
    <property type="term" value="C:nucleus"/>
    <property type="evidence" value="ECO:0007669"/>
    <property type="project" value="UniProtKB-SubCell"/>
</dbReference>
<keyword evidence="4" id="KW-0862">Zinc</keyword>
<dbReference type="PROSITE" id="PS50934">
    <property type="entry name" value="SWIRM"/>
    <property type="match status" value="1"/>
</dbReference>
<dbReference type="Gene3D" id="1.10.10.10">
    <property type="entry name" value="Winged helix-like DNA-binding domain superfamily/Winged helix DNA-binding domain"/>
    <property type="match status" value="1"/>
</dbReference>
<evidence type="ECO:0000256" key="7">
    <source>
        <dbReference type="ARBA" id="ARBA00023242"/>
    </source>
</evidence>
<evidence type="ECO:0000313" key="15">
    <source>
        <dbReference type="EMBL" id="KAF9519189.1"/>
    </source>
</evidence>
<dbReference type="PROSITE" id="PS51293">
    <property type="entry name" value="SANT"/>
    <property type="match status" value="1"/>
</dbReference>
<feature type="compositionally biased region" description="Low complexity" evidence="10">
    <location>
        <begin position="418"/>
        <end position="431"/>
    </location>
</feature>
<dbReference type="GO" id="GO:0070461">
    <property type="term" value="C:SAGA-type complex"/>
    <property type="evidence" value="ECO:0007669"/>
    <property type="project" value="TreeGrafter"/>
</dbReference>
<evidence type="ECO:0000256" key="3">
    <source>
        <dbReference type="ARBA" id="ARBA00022771"/>
    </source>
</evidence>
<dbReference type="Gene3D" id="1.10.10.60">
    <property type="entry name" value="Homeodomain-like"/>
    <property type="match status" value="1"/>
</dbReference>
<dbReference type="PROSITE" id="PS50090">
    <property type="entry name" value="MYB_LIKE"/>
    <property type="match status" value="1"/>
</dbReference>
<comment type="subcellular location">
    <subcellularLocation>
        <location evidence="1 8">Nucleus</location>
    </subcellularLocation>
</comment>
<evidence type="ECO:0000256" key="9">
    <source>
        <dbReference type="PROSITE-ProRule" id="PRU00228"/>
    </source>
</evidence>
<keyword evidence="6 8" id="KW-0804">Transcription</keyword>
<dbReference type="InterPro" id="IPR009057">
    <property type="entry name" value="Homeodomain-like_sf"/>
</dbReference>
<feature type="region of interest" description="Disordered" evidence="10">
    <location>
        <begin position="226"/>
        <end position="281"/>
    </location>
</feature>
<dbReference type="PANTHER" id="PTHR12374:SF20">
    <property type="entry name" value="TRANSCRIPTIONAL ADAPTER 2-ALPHA"/>
    <property type="match status" value="1"/>
</dbReference>
<dbReference type="InterPro" id="IPR007526">
    <property type="entry name" value="SWIRM"/>
</dbReference>
<evidence type="ECO:0000256" key="1">
    <source>
        <dbReference type="ARBA" id="ARBA00004123"/>
    </source>
</evidence>
<dbReference type="InterPro" id="IPR036388">
    <property type="entry name" value="WH-like_DNA-bd_sf"/>
</dbReference>
<comment type="caution">
    <text evidence="15">The sequence shown here is derived from an EMBL/GenBank/DDBJ whole genome shotgun (WGS) entry which is preliminary data.</text>
</comment>
<dbReference type="Gene3D" id="3.30.60.90">
    <property type="match status" value="1"/>
</dbReference>
<keyword evidence="5 8" id="KW-0805">Transcription regulation</keyword>
<feature type="domain" description="SWIRM" evidence="13">
    <location>
        <begin position="449"/>
        <end position="545"/>
    </location>
</feature>
<accession>A0A9P6E1B0</accession>
<evidence type="ECO:0000259" key="13">
    <source>
        <dbReference type="PROSITE" id="PS50934"/>
    </source>
</evidence>
<evidence type="ECO:0000259" key="12">
    <source>
        <dbReference type="PROSITE" id="PS50135"/>
    </source>
</evidence>
<feature type="domain" description="SANT" evidence="14">
    <location>
        <begin position="85"/>
        <end position="137"/>
    </location>
</feature>